<dbReference type="AlphaFoldDB" id="A0A1H8VYZ9"/>
<proteinExistence type="predicted"/>
<dbReference type="EMBL" id="FODV01000021">
    <property type="protein sequence ID" value="SEP20652.1"/>
    <property type="molecule type" value="Genomic_DNA"/>
</dbReference>
<evidence type="ECO:0000256" key="1">
    <source>
        <dbReference type="SAM" id="MobiDB-lite"/>
    </source>
</evidence>
<feature type="compositionally biased region" description="Polar residues" evidence="1">
    <location>
        <begin position="84"/>
        <end position="95"/>
    </location>
</feature>
<dbReference type="Proteomes" id="UP000199126">
    <property type="component" value="Unassembled WGS sequence"/>
</dbReference>
<feature type="region of interest" description="Disordered" evidence="1">
    <location>
        <begin position="21"/>
        <end position="95"/>
    </location>
</feature>
<organism evidence="2 3">
    <name type="scientific">Halogranum amylolyticum</name>
    <dbReference type="NCBI Taxonomy" id="660520"/>
    <lineage>
        <taxon>Archaea</taxon>
        <taxon>Methanobacteriati</taxon>
        <taxon>Methanobacteriota</taxon>
        <taxon>Stenosarchaea group</taxon>
        <taxon>Halobacteria</taxon>
        <taxon>Halobacteriales</taxon>
        <taxon>Haloferacaceae</taxon>
    </lineage>
</organism>
<accession>A0A1H8VYZ9</accession>
<sequence length="192" mass="19475">MKRRTFLRTATATLGVGSIAGCLANEDAPGGDGTNTGTETDEPTDTPADGTTTGEQTTSEPTTDGSSTDEPTDTPTSTADAESIASSTLEATGDCSETGTASVAFESPDVVVTGCIQGPNGCHQPVLGDVTMDGDTLTVVVTTEEQGGDVCTQALVQRSYEATVSFEGELPATVSVVHESMGERTTVATADR</sequence>
<feature type="compositionally biased region" description="Low complexity" evidence="1">
    <location>
        <begin position="45"/>
        <end position="83"/>
    </location>
</feature>
<evidence type="ECO:0000313" key="2">
    <source>
        <dbReference type="EMBL" id="SEP20652.1"/>
    </source>
</evidence>
<reference evidence="3" key="1">
    <citation type="submission" date="2016-10" db="EMBL/GenBank/DDBJ databases">
        <authorList>
            <person name="Varghese N."/>
            <person name="Submissions S."/>
        </authorList>
    </citation>
    <scope>NUCLEOTIDE SEQUENCE [LARGE SCALE GENOMIC DNA]</scope>
    <source>
        <strain evidence="3">CGMCC 1.10121</strain>
    </source>
</reference>
<keyword evidence="3" id="KW-1185">Reference proteome</keyword>
<evidence type="ECO:0000313" key="3">
    <source>
        <dbReference type="Proteomes" id="UP000199126"/>
    </source>
</evidence>
<gene>
    <name evidence="2" type="ORF">SAMN04487948_12142</name>
</gene>
<dbReference type="OrthoDB" id="313543at2157"/>
<dbReference type="PROSITE" id="PS51257">
    <property type="entry name" value="PROKAR_LIPOPROTEIN"/>
    <property type="match status" value="1"/>
</dbReference>
<dbReference type="RefSeq" id="WP_089827428.1">
    <property type="nucleotide sequence ID" value="NZ_FODV01000021.1"/>
</dbReference>
<name>A0A1H8VYZ9_9EURY</name>
<protein>
    <submittedName>
        <fullName evidence="2">Uncharacterized protein</fullName>
    </submittedName>
</protein>